<dbReference type="InterPro" id="IPR011598">
    <property type="entry name" value="bHLH_dom"/>
</dbReference>
<dbReference type="Proteomes" id="UP000016931">
    <property type="component" value="Unassembled WGS sequence"/>
</dbReference>
<feature type="compositionally biased region" description="Low complexity" evidence="1">
    <location>
        <begin position="108"/>
        <end position="124"/>
    </location>
</feature>
<evidence type="ECO:0000313" key="4">
    <source>
        <dbReference type="Proteomes" id="UP000016931"/>
    </source>
</evidence>
<name>M3AX94_SPHMS</name>
<evidence type="ECO:0000259" key="2">
    <source>
        <dbReference type="PROSITE" id="PS50888"/>
    </source>
</evidence>
<dbReference type="eggNOG" id="ENOG502TB7V">
    <property type="taxonomic scope" value="Eukaryota"/>
</dbReference>
<reference evidence="3 4" key="1">
    <citation type="journal article" date="2012" name="PLoS Pathog.">
        <title>Diverse lifestyles and strategies of plant pathogenesis encoded in the genomes of eighteen Dothideomycetes fungi.</title>
        <authorList>
            <person name="Ohm R.A."/>
            <person name="Feau N."/>
            <person name="Henrissat B."/>
            <person name="Schoch C.L."/>
            <person name="Horwitz B.A."/>
            <person name="Barry K.W."/>
            <person name="Condon B.J."/>
            <person name="Copeland A.C."/>
            <person name="Dhillon B."/>
            <person name="Glaser F."/>
            <person name="Hesse C.N."/>
            <person name="Kosti I."/>
            <person name="LaButti K."/>
            <person name="Lindquist E.A."/>
            <person name="Lucas S."/>
            <person name="Salamov A.A."/>
            <person name="Bradshaw R.E."/>
            <person name="Ciuffetti L."/>
            <person name="Hamelin R.C."/>
            <person name="Kema G.H.J."/>
            <person name="Lawrence C."/>
            <person name="Scott J.A."/>
            <person name="Spatafora J.W."/>
            <person name="Turgeon B.G."/>
            <person name="de Wit P.J.G.M."/>
            <person name="Zhong S."/>
            <person name="Goodwin S.B."/>
            <person name="Grigoriev I.V."/>
        </authorList>
    </citation>
    <scope>NUCLEOTIDE SEQUENCE [LARGE SCALE GENOMIC DNA]</scope>
    <source>
        <strain evidence="3 4">SO2202</strain>
    </source>
</reference>
<feature type="compositionally biased region" description="Polar residues" evidence="1">
    <location>
        <begin position="142"/>
        <end position="154"/>
    </location>
</feature>
<dbReference type="HOGENOM" id="CLU_1062329_0_0_1"/>
<dbReference type="EMBL" id="KB456266">
    <property type="protein sequence ID" value="EMF11345.1"/>
    <property type="molecule type" value="Genomic_DNA"/>
</dbReference>
<protein>
    <recommendedName>
        <fullName evidence="2">BHLH domain-containing protein</fullName>
    </recommendedName>
</protein>
<feature type="region of interest" description="Disordered" evidence="1">
    <location>
        <begin position="101"/>
        <end position="163"/>
    </location>
</feature>
<organism evidence="3 4">
    <name type="scientific">Sphaerulina musiva (strain SO2202)</name>
    <name type="common">Poplar stem canker fungus</name>
    <name type="synonym">Septoria musiva</name>
    <dbReference type="NCBI Taxonomy" id="692275"/>
    <lineage>
        <taxon>Eukaryota</taxon>
        <taxon>Fungi</taxon>
        <taxon>Dikarya</taxon>
        <taxon>Ascomycota</taxon>
        <taxon>Pezizomycotina</taxon>
        <taxon>Dothideomycetes</taxon>
        <taxon>Dothideomycetidae</taxon>
        <taxon>Mycosphaerellales</taxon>
        <taxon>Mycosphaerellaceae</taxon>
        <taxon>Sphaerulina</taxon>
    </lineage>
</organism>
<feature type="region of interest" description="Disordered" evidence="1">
    <location>
        <begin position="1"/>
        <end position="42"/>
    </location>
</feature>
<feature type="compositionally biased region" description="Basic and acidic residues" evidence="1">
    <location>
        <begin position="131"/>
        <end position="141"/>
    </location>
</feature>
<dbReference type="Pfam" id="PF00010">
    <property type="entry name" value="HLH"/>
    <property type="match status" value="1"/>
</dbReference>
<feature type="domain" description="BHLH" evidence="2">
    <location>
        <begin position="153"/>
        <end position="222"/>
    </location>
</feature>
<dbReference type="GO" id="GO:0046983">
    <property type="term" value="F:protein dimerization activity"/>
    <property type="evidence" value="ECO:0007669"/>
    <property type="project" value="InterPro"/>
</dbReference>
<gene>
    <name evidence="3" type="ORF">SEPMUDRAFT_118640</name>
</gene>
<proteinExistence type="predicted"/>
<dbReference type="PROSITE" id="PS50888">
    <property type="entry name" value="BHLH"/>
    <property type="match status" value="1"/>
</dbReference>
<evidence type="ECO:0000256" key="1">
    <source>
        <dbReference type="SAM" id="MobiDB-lite"/>
    </source>
</evidence>
<feature type="region of interest" description="Disordered" evidence="1">
    <location>
        <begin position="184"/>
        <end position="206"/>
    </location>
</feature>
<sequence>MTDERSAWGSPPRGGIAHSQYGQHIEQDLWSGDPHGPGASDLTFEYPEQALLQRSLRLVPVHQDAGTQSQSYPGVHSMMGMPMDVTNFWWHESMAAVKKEESNEELQLHQQQQLQQLQQLHQQHSVGSYTDAREEYERDQRPPSSRDSLSTSMPSRPHAAVEKRYRRTVNTKLQQLHAAIPASGTFSLDPAERARSSLDGSEPEQAAKPVVLDKAIQYTTHLIETYRKYDDDIEVLRQQVREWLGDDRASASLMTENTKRVG</sequence>
<dbReference type="GeneID" id="27898583"/>
<evidence type="ECO:0000313" key="3">
    <source>
        <dbReference type="EMBL" id="EMF11345.1"/>
    </source>
</evidence>
<dbReference type="RefSeq" id="XP_016759466.1">
    <property type="nucleotide sequence ID" value="XM_016901446.1"/>
</dbReference>
<dbReference type="InterPro" id="IPR036638">
    <property type="entry name" value="HLH_DNA-bd_sf"/>
</dbReference>
<keyword evidence="4" id="KW-1185">Reference proteome</keyword>
<accession>M3AX94</accession>
<dbReference type="OrthoDB" id="2133190at2759"/>
<dbReference type="CDD" id="cd11395">
    <property type="entry name" value="bHLHzip_SREBP_like"/>
    <property type="match status" value="1"/>
</dbReference>
<dbReference type="SUPFAM" id="SSF47459">
    <property type="entry name" value="HLH, helix-loop-helix DNA-binding domain"/>
    <property type="match status" value="1"/>
</dbReference>
<dbReference type="Gene3D" id="4.10.280.10">
    <property type="entry name" value="Helix-loop-helix DNA-binding domain"/>
    <property type="match status" value="1"/>
</dbReference>
<dbReference type="AlphaFoldDB" id="M3AX94"/>